<dbReference type="Gene3D" id="2.60.200.20">
    <property type="match status" value="1"/>
</dbReference>
<dbReference type="EMBL" id="JAOTJD010000019">
    <property type="protein sequence ID" value="MFD3264576.1"/>
    <property type="molecule type" value="Genomic_DNA"/>
</dbReference>
<dbReference type="Pfam" id="PF20232">
    <property type="entry name" value="T6SS_FHA_C"/>
    <property type="match status" value="1"/>
</dbReference>
<dbReference type="CDD" id="cd00060">
    <property type="entry name" value="FHA"/>
    <property type="match status" value="1"/>
</dbReference>
<dbReference type="Pfam" id="PF00498">
    <property type="entry name" value="FHA"/>
    <property type="match status" value="1"/>
</dbReference>
<name>A0ABW6CS97_9CAUL</name>
<dbReference type="SMART" id="SM00240">
    <property type="entry name" value="FHA"/>
    <property type="match status" value="1"/>
</dbReference>
<dbReference type="PROSITE" id="PS50006">
    <property type="entry name" value="FHA_DOMAIN"/>
    <property type="match status" value="1"/>
</dbReference>
<dbReference type="NCBIfam" id="TIGR03354">
    <property type="entry name" value="VI_FHA"/>
    <property type="match status" value="1"/>
</dbReference>
<accession>A0ABW6CS97</accession>
<comment type="caution">
    <text evidence="2">The sequence shown here is derived from an EMBL/GenBank/DDBJ whole genome shotgun (WGS) entry which is preliminary data.</text>
</comment>
<feature type="domain" description="FHA" evidence="1">
    <location>
        <begin position="26"/>
        <end position="71"/>
    </location>
</feature>
<dbReference type="InterPro" id="IPR017735">
    <property type="entry name" value="T6SS_FHA"/>
</dbReference>
<evidence type="ECO:0000313" key="2">
    <source>
        <dbReference type="EMBL" id="MFD3264576.1"/>
    </source>
</evidence>
<keyword evidence="3" id="KW-1185">Reference proteome</keyword>
<proteinExistence type="predicted"/>
<sequence length="333" mass="36105">MYICRLFHKDQPFEQIEGRLIADLPVTIGRDVSADWALPDPDGTLSRLHCSLEMVDGRLLLKDTSTNGTFLADGARAPRDLPVEISARQSLRLGAFTILVEEAPNDEVADAGLATTLHAPLAAQVTPLPATWTDPPAAPSPHRDASLLEAFCDGAKLDASALSSEDPTDLMRRVGAIYQQTVIGLATLMADRARFKGDHELERTTIRAAQNNPFKWAPTRKVAQDLLTGGDAAFLSDAEAVRASFEDLNQHLAALARGADAAAEVVLQSFAPETIEAEAKSQGSMLRSRQAVCWDIHNRRHAAFTSRAEGTQDDALRRAFAEAYSRATDPEAR</sequence>
<protein>
    <submittedName>
        <fullName evidence="2">Type VI secretion system-associated FHA domain protein TagH</fullName>
    </submittedName>
</protein>
<organism evidence="2 3">
    <name type="scientific">Phenylobacterium ferrooxidans</name>
    <dbReference type="NCBI Taxonomy" id="2982689"/>
    <lineage>
        <taxon>Bacteria</taxon>
        <taxon>Pseudomonadati</taxon>
        <taxon>Pseudomonadota</taxon>
        <taxon>Alphaproteobacteria</taxon>
        <taxon>Caulobacterales</taxon>
        <taxon>Caulobacteraceae</taxon>
        <taxon>Phenylobacterium</taxon>
    </lineage>
</organism>
<dbReference type="RefSeq" id="WP_377370183.1">
    <property type="nucleotide sequence ID" value="NZ_JAOTJD010000019.1"/>
</dbReference>
<dbReference type="Proteomes" id="UP001598130">
    <property type="component" value="Unassembled WGS sequence"/>
</dbReference>
<dbReference type="InterPro" id="IPR046883">
    <property type="entry name" value="T6SS_FHA_C"/>
</dbReference>
<gene>
    <name evidence="2" type="primary">tagH</name>
    <name evidence="2" type="ORF">OCL97_11470</name>
</gene>
<reference evidence="2 3" key="1">
    <citation type="submission" date="2022-09" db="EMBL/GenBank/DDBJ databases">
        <title>New species of Phenylobacterium.</title>
        <authorList>
            <person name="Mieszkin S."/>
        </authorList>
    </citation>
    <scope>NUCLEOTIDE SEQUENCE [LARGE SCALE GENOMIC DNA]</scope>
    <source>
        <strain evidence="2 3">HK31-G</strain>
    </source>
</reference>
<dbReference type="InterPro" id="IPR000253">
    <property type="entry name" value="FHA_dom"/>
</dbReference>
<evidence type="ECO:0000259" key="1">
    <source>
        <dbReference type="PROSITE" id="PS50006"/>
    </source>
</evidence>
<dbReference type="InterPro" id="IPR008984">
    <property type="entry name" value="SMAD_FHA_dom_sf"/>
</dbReference>
<dbReference type="SUPFAM" id="SSF49879">
    <property type="entry name" value="SMAD/FHA domain"/>
    <property type="match status" value="1"/>
</dbReference>
<evidence type="ECO:0000313" key="3">
    <source>
        <dbReference type="Proteomes" id="UP001598130"/>
    </source>
</evidence>